<dbReference type="GO" id="GO:0003924">
    <property type="term" value="F:GTPase activity"/>
    <property type="evidence" value="ECO:0007669"/>
    <property type="project" value="InterPro"/>
</dbReference>
<proteinExistence type="predicted"/>
<keyword evidence="3" id="KW-0342">GTP-binding</keyword>
<evidence type="ECO:0000313" key="5">
    <source>
        <dbReference type="Proteomes" id="UP001166674"/>
    </source>
</evidence>
<accession>A0AA41MPU2</accession>
<dbReference type="SUPFAM" id="SSF52540">
    <property type="entry name" value="P-loop containing nucleoside triphosphate hydrolases"/>
    <property type="match status" value="1"/>
</dbReference>
<comment type="caution">
    <text evidence="4">The sequence shown here is derived from an EMBL/GenBank/DDBJ whole genome shotgun (WGS) entry which is preliminary data.</text>
</comment>
<dbReference type="EMBL" id="JAATJV010263670">
    <property type="protein sequence ID" value="MBZ3875950.1"/>
    <property type="molecule type" value="Genomic_DNA"/>
</dbReference>
<dbReference type="Gene3D" id="3.40.50.300">
    <property type="entry name" value="P-loop containing nucleotide triphosphate hydrolases"/>
    <property type="match status" value="1"/>
</dbReference>
<name>A0AA41MPU2_SCICA</name>
<dbReference type="SMART" id="SM00173">
    <property type="entry name" value="RAS"/>
    <property type="match status" value="1"/>
</dbReference>
<evidence type="ECO:0000256" key="2">
    <source>
        <dbReference type="ARBA" id="ARBA00022741"/>
    </source>
</evidence>
<dbReference type="GO" id="GO:0005525">
    <property type="term" value="F:GTP binding"/>
    <property type="evidence" value="ECO:0007669"/>
    <property type="project" value="UniProtKB-KW"/>
</dbReference>
<dbReference type="InterPro" id="IPR027417">
    <property type="entry name" value="P-loop_NTPase"/>
</dbReference>
<keyword evidence="2" id="KW-0547">Nucleotide-binding</keyword>
<dbReference type="GO" id="GO:0012505">
    <property type="term" value="C:endomembrane system"/>
    <property type="evidence" value="ECO:0007669"/>
    <property type="project" value="UniProtKB-SubCell"/>
</dbReference>
<sequence length="104" mass="11958">MWDLYIKNGQDFILVFGLVNQQSFQDIKPMRDQIMRMKRYEKVPVILVGNKVDLESEQEVSSIEGRAFAEEWGCPFMETSAKSKTTGARTLCRNREADELCCSA</sequence>
<dbReference type="SMART" id="SM00175">
    <property type="entry name" value="RAB"/>
    <property type="match status" value="1"/>
</dbReference>
<dbReference type="GO" id="GO:0007165">
    <property type="term" value="P:signal transduction"/>
    <property type="evidence" value="ECO:0007669"/>
    <property type="project" value="InterPro"/>
</dbReference>
<dbReference type="GO" id="GO:0016020">
    <property type="term" value="C:membrane"/>
    <property type="evidence" value="ECO:0007669"/>
    <property type="project" value="InterPro"/>
</dbReference>
<dbReference type="PROSITE" id="PS51421">
    <property type="entry name" value="RAS"/>
    <property type="match status" value="1"/>
</dbReference>
<dbReference type="PANTHER" id="PTHR24070">
    <property type="entry name" value="RAS, DI-RAS, AND RHEB FAMILY MEMBERS OF SMALL GTPASE SUPERFAMILY"/>
    <property type="match status" value="1"/>
</dbReference>
<comment type="subcellular location">
    <subcellularLocation>
        <location evidence="1">Endomembrane system</location>
    </subcellularLocation>
</comment>
<evidence type="ECO:0000256" key="3">
    <source>
        <dbReference type="ARBA" id="ARBA00023134"/>
    </source>
</evidence>
<dbReference type="Proteomes" id="UP001166674">
    <property type="component" value="Unassembled WGS sequence"/>
</dbReference>
<dbReference type="PROSITE" id="PS51419">
    <property type="entry name" value="RAB"/>
    <property type="match status" value="1"/>
</dbReference>
<organism evidence="4 5">
    <name type="scientific">Sciurus carolinensis</name>
    <name type="common">Eastern gray squirrel</name>
    <dbReference type="NCBI Taxonomy" id="30640"/>
    <lineage>
        <taxon>Eukaryota</taxon>
        <taxon>Metazoa</taxon>
        <taxon>Chordata</taxon>
        <taxon>Craniata</taxon>
        <taxon>Vertebrata</taxon>
        <taxon>Euteleostomi</taxon>
        <taxon>Mammalia</taxon>
        <taxon>Eutheria</taxon>
        <taxon>Euarchontoglires</taxon>
        <taxon>Glires</taxon>
        <taxon>Rodentia</taxon>
        <taxon>Sciuromorpha</taxon>
        <taxon>Sciuridae</taxon>
        <taxon>Sciurinae</taxon>
        <taxon>Sciurini</taxon>
        <taxon>Sciurus</taxon>
    </lineage>
</organism>
<dbReference type="InterPro" id="IPR001806">
    <property type="entry name" value="Small_GTPase"/>
</dbReference>
<gene>
    <name evidence="4" type="ORF">SUZIE_135630</name>
</gene>
<protein>
    <submittedName>
        <fullName evidence="4">Ras-related protein Rap-2a</fullName>
    </submittedName>
</protein>
<keyword evidence="5" id="KW-1185">Reference proteome</keyword>
<evidence type="ECO:0000313" key="4">
    <source>
        <dbReference type="EMBL" id="MBZ3875950.1"/>
    </source>
</evidence>
<evidence type="ECO:0000256" key="1">
    <source>
        <dbReference type="ARBA" id="ARBA00004308"/>
    </source>
</evidence>
<reference evidence="4" key="1">
    <citation type="submission" date="2020-03" db="EMBL/GenBank/DDBJ databases">
        <title>Studies in the Genomics of Life Span.</title>
        <authorList>
            <person name="Glass D."/>
        </authorList>
    </citation>
    <scope>NUCLEOTIDE SEQUENCE</scope>
    <source>
        <strain evidence="4">SUZIE</strain>
        <tissue evidence="4">Muscle</tissue>
    </source>
</reference>
<dbReference type="Pfam" id="PF00071">
    <property type="entry name" value="Ras"/>
    <property type="match status" value="1"/>
</dbReference>
<dbReference type="AlphaFoldDB" id="A0AA41MPU2"/>
<dbReference type="InterPro" id="IPR020849">
    <property type="entry name" value="Small_GTPase_Ras-type"/>
</dbReference>